<dbReference type="PANTHER" id="PTHR16166">
    <property type="entry name" value="VACUOLAR PROTEIN SORTING-ASSOCIATED PROTEIN VPS13"/>
    <property type="match status" value="1"/>
</dbReference>
<evidence type="ECO:0000313" key="3">
    <source>
        <dbReference type="EMBL" id="KAL0481837.1"/>
    </source>
</evidence>
<comment type="similarity">
    <text evidence="1">Belongs to the VPS13 family.</text>
</comment>
<keyword evidence="4" id="KW-1185">Reference proteome</keyword>
<reference evidence="3 4" key="1">
    <citation type="submission" date="2024-03" db="EMBL/GenBank/DDBJ databases">
        <title>The Acrasis kona genome and developmental transcriptomes reveal deep origins of eukaryotic multicellular pathways.</title>
        <authorList>
            <person name="Sheikh S."/>
            <person name="Fu C.-J."/>
            <person name="Brown M.W."/>
            <person name="Baldauf S.L."/>
        </authorList>
    </citation>
    <scope>NUCLEOTIDE SEQUENCE [LARGE SCALE GENOMIC DNA]</scope>
    <source>
        <strain evidence="3 4">ATCC MYA-3509</strain>
    </source>
</reference>
<evidence type="ECO:0000256" key="1">
    <source>
        <dbReference type="ARBA" id="ARBA00006545"/>
    </source>
</evidence>
<dbReference type="Pfam" id="PF25037">
    <property type="entry name" value="VPS13_C"/>
    <property type="match status" value="1"/>
</dbReference>
<evidence type="ECO:0000259" key="2">
    <source>
        <dbReference type="Pfam" id="PF25037"/>
    </source>
</evidence>
<sequence length="578" mass="65835">MINNYTKKELIYCYAGGFHFHYEVTDLHQFIQLKMNKLQIDNQSTGAAFPVTFGAKNQVDTRPFLHVSICRSKSQDDTLFPYFSINMQEGFIMVDYMLIADIVDFISEIINQSQQSKQDQNDQISILKFDHLKTAPNTQDEIKFYFEKLELHPIYLHLTFNYNVPPNSPQQSLAQSPVHQILNMIGFAFVNVNDAPIRFNALILEHSFMSADDLWDRVRKHYTRSGTREIYKILGSLEIMGNPVGLFNDISTGVKDFFYEPANAITRNPEEFSKGLAKGSKSLLSKSVHGTFNTLSSFTRSIARSLSYLTQDEDRSILSYSYEPLTIKDGFKQGGEAVVRGFVQAGSDVFIKPIKGFYVGGVWGMVKGFGRGLLSIPTKPIVGLLVCATKITSGVSNSQNQRSGRIRHPRMFRDDGTVIAYNEAQSFSHDLLTTANEGRYADTDTTVFYMLNLDKTHVYMLTNRAVMKIKMMNRFVEWRFELHQVRSITRSRKTGSIRTVFNTTNMFGRSVQILKRIRTADIKVTNKFARLFRESVTNMKMQMRSGGVTRSLSMQNLSRSMGTDHLTRSLSIQNISPV</sequence>
<evidence type="ECO:0000313" key="4">
    <source>
        <dbReference type="Proteomes" id="UP001431209"/>
    </source>
</evidence>
<dbReference type="AlphaFoldDB" id="A0AAW2YZU4"/>
<dbReference type="EMBL" id="JAOPGA020000797">
    <property type="protein sequence ID" value="KAL0481837.1"/>
    <property type="molecule type" value="Genomic_DNA"/>
</dbReference>
<accession>A0AAW2YZU4</accession>
<proteinExistence type="inferred from homology"/>
<dbReference type="InterPro" id="IPR026847">
    <property type="entry name" value="VPS13"/>
</dbReference>
<dbReference type="Proteomes" id="UP001431209">
    <property type="component" value="Unassembled WGS sequence"/>
</dbReference>
<feature type="domain" description="Intermembrane lipid transfer protein VPS13-like C-terminal" evidence="2">
    <location>
        <begin position="406"/>
        <end position="500"/>
    </location>
</feature>
<dbReference type="InterPro" id="IPR056748">
    <property type="entry name" value="VPS13-like_C"/>
</dbReference>
<dbReference type="GO" id="GO:0045053">
    <property type="term" value="P:protein retention in Golgi apparatus"/>
    <property type="evidence" value="ECO:0007669"/>
    <property type="project" value="TreeGrafter"/>
</dbReference>
<organism evidence="3 4">
    <name type="scientific">Acrasis kona</name>
    <dbReference type="NCBI Taxonomy" id="1008807"/>
    <lineage>
        <taxon>Eukaryota</taxon>
        <taxon>Discoba</taxon>
        <taxon>Heterolobosea</taxon>
        <taxon>Tetramitia</taxon>
        <taxon>Eutetramitia</taxon>
        <taxon>Acrasidae</taxon>
        <taxon>Acrasis</taxon>
    </lineage>
</organism>
<protein>
    <submittedName>
        <fullName evidence="3">Vacuolar protein sorting protein 13A</fullName>
    </submittedName>
</protein>
<name>A0AAW2YZU4_9EUKA</name>
<dbReference type="GO" id="GO:0006623">
    <property type="term" value="P:protein targeting to vacuole"/>
    <property type="evidence" value="ECO:0007669"/>
    <property type="project" value="TreeGrafter"/>
</dbReference>
<dbReference type="PANTHER" id="PTHR16166:SF93">
    <property type="entry name" value="INTERMEMBRANE LIPID TRANSFER PROTEIN VPS13"/>
    <property type="match status" value="1"/>
</dbReference>
<gene>
    <name evidence="3" type="ORF">AKO1_011335</name>
</gene>
<comment type="caution">
    <text evidence="3">The sequence shown here is derived from an EMBL/GenBank/DDBJ whole genome shotgun (WGS) entry which is preliminary data.</text>
</comment>